<evidence type="ECO:0000313" key="3">
    <source>
        <dbReference type="EMBL" id="SDK35441.1"/>
    </source>
</evidence>
<evidence type="ECO:0000259" key="2">
    <source>
        <dbReference type="Pfam" id="PF11740"/>
    </source>
</evidence>
<dbReference type="RefSeq" id="WP_092322583.1">
    <property type="nucleotide sequence ID" value="NZ_FNFU01000005.1"/>
</dbReference>
<name>A0A1G9B7D1_9MICO</name>
<evidence type="ECO:0000313" key="4">
    <source>
        <dbReference type="Proteomes" id="UP000198701"/>
    </source>
</evidence>
<dbReference type="STRING" id="386301.SAMN05216282_10584"/>
<keyword evidence="3" id="KW-0238">DNA-binding</keyword>
<feature type="compositionally biased region" description="Basic and acidic residues" evidence="1">
    <location>
        <begin position="125"/>
        <end position="151"/>
    </location>
</feature>
<dbReference type="InterPro" id="IPR021104">
    <property type="entry name" value="KfrA_DNA-bd_N"/>
</dbReference>
<feature type="region of interest" description="Disordered" evidence="1">
    <location>
        <begin position="121"/>
        <end position="153"/>
    </location>
</feature>
<protein>
    <submittedName>
        <fullName evidence="3">Replication region DNA-binding N-term</fullName>
    </submittedName>
</protein>
<dbReference type="OrthoDB" id="2116939at201174"/>
<accession>A0A1G9B7D1</accession>
<dbReference type="EMBL" id="FNFU01000005">
    <property type="protein sequence ID" value="SDK35441.1"/>
    <property type="molecule type" value="Genomic_DNA"/>
</dbReference>
<evidence type="ECO:0000256" key="1">
    <source>
        <dbReference type="SAM" id="MobiDB-lite"/>
    </source>
</evidence>
<dbReference type="Pfam" id="PF11740">
    <property type="entry name" value="KfrA_N"/>
    <property type="match status" value="1"/>
</dbReference>
<dbReference type="AlphaFoldDB" id="A0A1G9B7D1"/>
<proteinExistence type="predicted"/>
<reference evidence="3 4" key="1">
    <citation type="submission" date="2016-10" db="EMBL/GenBank/DDBJ databases">
        <authorList>
            <person name="de Groot N.N."/>
        </authorList>
    </citation>
    <scope>NUCLEOTIDE SEQUENCE [LARGE SCALE GENOMIC DNA]</scope>
    <source>
        <strain evidence="3 4">CGMCC 1.5382</strain>
    </source>
</reference>
<feature type="domain" description="KfrA N-terminal DNA-binding" evidence="2">
    <location>
        <begin position="16"/>
        <end position="125"/>
    </location>
</feature>
<dbReference type="Proteomes" id="UP000198701">
    <property type="component" value="Unassembled WGS sequence"/>
</dbReference>
<gene>
    <name evidence="3" type="ORF">SAMN05216282_10584</name>
</gene>
<keyword evidence="4" id="KW-1185">Reference proteome</keyword>
<organism evidence="3 4">
    <name type="scientific">Cryobacterium psychrotolerans</name>
    <dbReference type="NCBI Taxonomy" id="386301"/>
    <lineage>
        <taxon>Bacteria</taxon>
        <taxon>Bacillati</taxon>
        <taxon>Actinomycetota</taxon>
        <taxon>Actinomycetes</taxon>
        <taxon>Micrococcales</taxon>
        <taxon>Microbacteriaceae</taxon>
        <taxon>Cryobacterium</taxon>
    </lineage>
</organism>
<sequence length="177" mass="19019">MSQDIEIISSAEDRAMRAADQLAAEGASVTAAAVRQRSAVAMSTAAAATKAWKAREKKAVEDSTEPVPEHLQARFLSVLEGVWREARTLTHAEVDELRVAGDTKLRASEEEVAQLTAAVEELEQESERAAERADDHASQLAAERSRADRAEGALAAVTEERDRLLAQLDAARAATVS</sequence>
<dbReference type="GO" id="GO:0003677">
    <property type="term" value="F:DNA binding"/>
    <property type="evidence" value="ECO:0007669"/>
    <property type="project" value="UniProtKB-KW"/>
</dbReference>